<proteinExistence type="predicted"/>
<dbReference type="OrthoDB" id="2537989at2759"/>
<feature type="compositionally biased region" description="Polar residues" evidence="1">
    <location>
        <begin position="309"/>
        <end position="330"/>
    </location>
</feature>
<feature type="compositionally biased region" description="Low complexity" evidence="1">
    <location>
        <begin position="209"/>
        <end position="223"/>
    </location>
</feature>
<protein>
    <submittedName>
        <fullName evidence="2 3">Uncharacterized protein</fullName>
    </submittedName>
</protein>
<sequence length="531" mass="58801">MPIIYKRSESPEFDLFDPKYDSASSSKHDLALEVDELDLLPPVAVVSTSSNVTTKNHHHQRQRASSSSSAPRSTRSTPATRNLSQAPPPKRLRVQEEHISYDRASTSRGPINASRHHPSSDNPRRQAAQPRPASRDPLPKTMTNSFKRTRPAPPPSPFSRQVTSDEPPFGKQQHGAPTRPQPGMPTPSTSPPPREYPFQRTVKQPYHTSPQQPRPRSSLSVQSAPVVQDLSSPDHPLRPRRAIHPPDREMKLPIEPSGTRQARQDPQRITFVNQGIAKASAPPSVDEVFPPRRAVEKKARPATDDLPRSGQNGTTQQPRRNAKPVQQTSSEIERSASPPQRNEGLMRPASVRKAQERRTTAFVVSEDRPTPPRPARSLPRNQLQQDDPIEQRGYPCRRRDPAPLSRRSLDTQAPPPPPRPPRPPPQAQSPASPPPRSSNPSPKPFPKLQFPNVETFLANLPLPLAHLTPTVAAFGCSSQADLLALSARSEGGAKARRVMMDELERTGDLTPWQRIVVEAELEVLGERAAGR</sequence>
<evidence type="ECO:0000313" key="2">
    <source>
        <dbReference type="EMBL" id="KDE08448.1"/>
    </source>
</evidence>
<keyword evidence="4" id="KW-1185">Reference proteome</keyword>
<organism evidence="2">
    <name type="scientific">Microbotryum lychnidis-dioicae (strain p1A1 Lamole / MvSl-1064)</name>
    <name type="common">Anther smut fungus</name>
    <dbReference type="NCBI Taxonomy" id="683840"/>
    <lineage>
        <taxon>Eukaryota</taxon>
        <taxon>Fungi</taxon>
        <taxon>Dikarya</taxon>
        <taxon>Basidiomycota</taxon>
        <taxon>Pucciniomycotina</taxon>
        <taxon>Microbotryomycetes</taxon>
        <taxon>Microbotryales</taxon>
        <taxon>Microbotryaceae</taxon>
        <taxon>Microbotryum</taxon>
    </lineage>
</organism>
<dbReference type="EMBL" id="GL541649">
    <property type="protein sequence ID" value="KDE08448.1"/>
    <property type="molecule type" value="Genomic_DNA"/>
</dbReference>
<dbReference type="HOGENOM" id="CLU_513083_0_0_1"/>
<feature type="compositionally biased region" description="Pro residues" evidence="1">
    <location>
        <begin position="179"/>
        <end position="195"/>
    </location>
</feature>
<evidence type="ECO:0000313" key="4">
    <source>
        <dbReference type="Proteomes" id="UP000017200"/>
    </source>
</evidence>
<feature type="compositionally biased region" description="Basic and acidic residues" evidence="1">
    <location>
        <begin position="353"/>
        <end position="370"/>
    </location>
</feature>
<name>U5H1H4_USTV1</name>
<dbReference type="EnsemblFungi" id="MVLG_01230T0">
    <property type="protein sequence ID" value="MVLG_01230T0"/>
    <property type="gene ID" value="MVLG_01230"/>
</dbReference>
<dbReference type="InParanoid" id="U5H1H4"/>
<feature type="compositionally biased region" description="Pro residues" evidence="1">
    <location>
        <begin position="413"/>
        <end position="445"/>
    </location>
</feature>
<dbReference type="AlphaFoldDB" id="U5H1H4"/>
<evidence type="ECO:0000256" key="1">
    <source>
        <dbReference type="SAM" id="MobiDB-lite"/>
    </source>
</evidence>
<reference evidence="4" key="1">
    <citation type="submission" date="2010-11" db="EMBL/GenBank/DDBJ databases">
        <title>The genome sequence of Microbotryum violaceum strain p1A1 Lamole.</title>
        <authorList>
            <person name="Cuomo C."/>
            <person name="Perlin M."/>
            <person name="Young S.K."/>
            <person name="Zeng Q."/>
            <person name="Gargeya S."/>
            <person name="Alvarado L."/>
            <person name="Berlin A."/>
            <person name="Chapman S.B."/>
            <person name="Chen Z."/>
            <person name="Freedman E."/>
            <person name="Gellesch M."/>
            <person name="Goldberg J."/>
            <person name="Griggs A."/>
            <person name="Gujja S."/>
            <person name="Heilman E."/>
            <person name="Heiman D."/>
            <person name="Howarth C."/>
            <person name="Mehta T."/>
            <person name="Neiman D."/>
            <person name="Pearson M."/>
            <person name="Roberts A."/>
            <person name="Saif S."/>
            <person name="Shea T."/>
            <person name="Shenoy N."/>
            <person name="Sisk P."/>
            <person name="Stolte C."/>
            <person name="Sykes S."/>
            <person name="White J."/>
            <person name="Yandava C."/>
            <person name="Haas B."/>
            <person name="Nusbaum C."/>
            <person name="Birren B."/>
        </authorList>
    </citation>
    <scope>NUCLEOTIDE SEQUENCE [LARGE SCALE GENOMIC DNA]</scope>
    <source>
        <strain evidence="4">p1A1 Lamole</strain>
    </source>
</reference>
<evidence type="ECO:0000313" key="3">
    <source>
        <dbReference type="EnsemblFungi" id="MVLG_01230T0"/>
    </source>
</evidence>
<feature type="region of interest" description="Disordered" evidence="1">
    <location>
        <begin position="48"/>
        <end position="448"/>
    </location>
</feature>
<reference evidence="3" key="4">
    <citation type="submission" date="2015-06" db="UniProtKB">
        <authorList>
            <consortium name="EnsemblFungi"/>
        </authorList>
    </citation>
    <scope>IDENTIFICATION</scope>
</reference>
<gene>
    <name evidence="2" type="ORF">MVLG_01230</name>
</gene>
<dbReference type="OMA" id="PINASRH"/>
<dbReference type="EMBL" id="AEIJ01000103">
    <property type="status" value="NOT_ANNOTATED_CDS"/>
    <property type="molecule type" value="Genomic_DNA"/>
</dbReference>
<dbReference type="Proteomes" id="UP000017200">
    <property type="component" value="Unassembled WGS sequence"/>
</dbReference>
<accession>U5H1H4</accession>
<feature type="compositionally biased region" description="Basic and acidic residues" evidence="1">
    <location>
        <begin position="289"/>
        <end position="307"/>
    </location>
</feature>
<reference evidence="2 4" key="3">
    <citation type="journal article" date="2015" name="BMC Genomics">
        <title>Sex and parasites: genomic and transcriptomic analysis of Microbotryum lychnidis-dioicae, the biotrophic and plant-castrating anther smut fungus.</title>
        <authorList>
            <person name="Perlin M.H."/>
            <person name="Amselem J."/>
            <person name="Fontanillas E."/>
            <person name="Toh S.S."/>
            <person name="Chen Z."/>
            <person name="Goldberg J."/>
            <person name="Duplessis S."/>
            <person name="Henrissat B."/>
            <person name="Young S."/>
            <person name="Zeng Q."/>
            <person name="Aguileta G."/>
            <person name="Petit E."/>
            <person name="Badouin H."/>
            <person name="Andrews J."/>
            <person name="Razeeq D."/>
            <person name="Gabaldon T."/>
            <person name="Quesneville H."/>
            <person name="Giraud T."/>
            <person name="Hood M.E."/>
            <person name="Schultz D.J."/>
            <person name="Cuomo C.A."/>
        </authorList>
    </citation>
    <scope>NUCLEOTIDE SEQUENCE [LARGE SCALE GENOMIC DNA]</scope>
    <source>
        <strain evidence="4">p1A1 Lamole</strain>
        <strain evidence="2">P1A1 Lamole</strain>
    </source>
</reference>
<feature type="compositionally biased region" description="Low complexity" evidence="1">
    <location>
        <begin position="63"/>
        <end position="81"/>
    </location>
</feature>
<reference evidence="2" key="2">
    <citation type="submission" date="2010-11" db="EMBL/GenBank/DDBJ databases">
        <authorList>
            <consortium name="The Broad Institute Genome Sequencing Platform"/>
            <person name="Earl A."/>
            <person name="Ward D."/>
            <person name="Feldgarden M."/>
            <person name="Gevers D."/>
            <person name="Butler R."/>
            <person name="Young S.K."/>
            <person name="Zeng Q."/>
            <person name="Gargeya S."/>
            <person name="Fitzgerald M."/>
            <person name="Haas B."/>
            <person name="Abouelleil A."/>
            <person name="Alvarado L."/>
            <person name="Arachchi H.M."/>
            <person name="Berlin A."/>
            <person name="Brown A."/>
            <person name="Chapman S.B."/>
            <person name="Chen Z."/>
            <person name="Dunbar C."/>
            <person name="Freedman E."/>
            <person name="Gearin G."/>
            <person name="Gellesch M."/>
            <person name="Goldberg J."/>
            <person name="Griggs A."/>
            <person name="Gujja S."/>
            <person name="Heilman E."/>
            <person name="Heiman D."/>
            <person name="Howarth C."/>
            <person name="Larson L."/>
            <person name="Lui A."/>
            <person name="MacDonald P.J.P."/>
            <person name="Mehta T."/>
            <person name="Montmayeur A."/>
            <person name="Murphy C."/>
            <person name="Neiman D."/>
            <person name="Pearson M."/>
            <person name="Priest M."/>
            <person name="Roberts A."/>
            <person name="Saif S."/>
            <person name="Shea T."/>
            <person name="Shenoy N."/>
            <person name="Sisk P."/>
            <person name="Stolte C."/>
            <person name="Sykes S."/>
            <person name="White J."/>
            <person name="Yandava C."/>
            <person name="Wortman J."/>
            <person name="Nusbaum C."/>
            <person name="Birren B."/>
        </authorList>
    </citation>
    <scope>NUCLEOTIDE SEQUENCE</scope>
    <source>
        <strain evidence="2">P1A1 Lamole</strain>
    </source>
</reference>